<organism evidence="2 3">
    <name type="scientific">Agromyces archimandritae</name>
    <dbReference type="NCBI Taxonomy" id="2781962"/>
    <lineage>
        <taxon>Bacteria</taxon>
        <taxon>Bacillati</taxon>
        <taxon>Actinomycetota</taxon>
        <taxon>Actinomycetes</taxon>
        <taxon>Micrococcales</taxon>
        <taxon>Microbacteriaceae</taxon>
        <taxon>Agromyces</taxon>
    </lineage>
</organism>
<accession>A0A975FM32</accession>
<keyword evidence="1" id="KW-0472">Membrane</keyword>
<evidence type="ECO:0000256" key="1">
    <source>
        <dbReference type="SAM" id="Phobius"/>
    </source>
</evidence>
<protein>
    <submittedName>
        <fullName evidence="2">DMT family transporter</fullName>
    </submittedName>
</protein>
<keyword evidence="1" id="KW-0812">Transmembrane</keyword>
<feature type="transmembrane region" description="Helical" evidence="1">
    <location>
        <begin position="41"/>
        <end position="62"/>
    </location>
</feature>
<name>A0A975FM32_9MICO</name>
<feature type="transmembrane region" description="Helical" evidence="1">
    <location>
        <begin position="104"/>
        <end position="127"/>
    </location>
</feature>
<dbReference type="Proteomes" id="UP000671914">
    <property type="component" value="Chromosome"/>
</dbReference>
<feature type="transmembrane region" description="Helical" evidence="1">
    <location>
        <begin position="292"/>
        <end position="310"/>
    </location>
</feature>
<dbReference type="PANTHER" id="PTHR34821:SF2">
    <property type="entry name" value="INNER MEMBRANE PROTEIN YDCZ"/>
    <property type="match status" value="1"/>
</dbReference>
<feature type="transmembrane region" description="Helical" evidence="1">
    <location>
        <begin position="139"/>
        <end position="157"/>
    </location>
</feature>
<feature type="transmembrane region" description="Helical" evidence="1">
    <location>
        <begin position="204"/>
        <end position="224"/>
    </location>
</feature>
<sequence>MSRRTPHLPVWLALVVAAGCGALMALQARINGELGERMHDGFAAAVVSFGVGLVILAVCLAASRRGRRGFAGVARALREGRLSWWMLGGGAAGAYLVLTQGLVAASLGVALFTVAIVAGQTVSGLVIDRIGLGPSGRHPLTLTRVLGAAVALAAVVWSVSGQFAAGTAWWTVALPLLAGLGMGWQQAVNGRVRLAADSALTATFVNFAVGTAALVVATIVHAAIVGPPAPPPAEPWLYLGGAIGCVFIALTAVLVRSTGVLLLGLATIAGQLLGALVLDLAAPLPGEGLEPATIAGTILALAAVAIGSWAPRRARA</sequence>
<gene>
    <name evidence="2" type="ORF">G127AT_11835</name>
</gene>
<reference evidence="2" key="1">
    <citation type="submission" date="2021-03" db="EMBL/GenBank/DDBJ databases">
        <title>Agromyces archimandritus sp. nov., isolated from the cockroach Archimandrita tessellata.</title>
        <authorList>
            <person name="Guzman J."/>
            <person name="Ortuzar M."/>
            <person name="Poehlein A."/>
            <person name="Daniel R."/>
            <person name="Trujillo M."/>
            <person name="Vilcinskas A."/>
        </authorList>
    </citation>
    <scope>NUCLEOTIDE SEQUENCE</scope>
    <source>
        <strain evidence="2">G127AT</strain>
    </source>
</reference>
<dbReference type="PANTHER" id="PTHR34821">
    <property type="entry name" value="INNER MEMBRANE PROTEIN YDCZ"/>
    <property type="match status" value="1"/>
</dbReference>
<feature type="transmembrane region" description="Helical" evidence="1">
    <location>
        <begin position="236"/>
        <end position="255"/>
    </location>
</feature>
<feature type="transmembrane region" description="Helical" evidence="1">
    <location>
        <begin position="163"/>
        <end position="184"/>
    </location>
</feature>
<keyword evidence="3" id="KW-1185">Reference proteome</keyword>
<dbReference type="KEGG" id="aarc:G127AT_11835"/>
<evidence type="ECO:0000313" key="3">
    <source>
        <dbReference type="Proteomes" id="UP000671914"/>
    </source>
</evidence>
<evidence type="ECO:0000313" key="2">
    <source>
        <dbReference type="EMBL" id="QTX03988.1"/>
    </source>
</evidence>
<dbReference type="PROSITE" id="PS51257">
    <property type="entry name" value="PROKAR_LIPOPROTEIN"/>
    <property type="match status" value="1"/>
</dbReference>
<dbReference type="EMBL" id="CP071696">
    <property type="protein sequence ID" value="QTX03988.1"/>
    <property type="molecule type" value="Genomic_DNA"/>
</dbReference>
<dbReference type="Pfam" id="PF04657">
    <property type="entry name" value="DMT_YdcZ"/>
    <property type="match status" value="2"/>
</dbReference>
<feature type="transmembrane region" description="Helical" evidence="1">
    <location>
        <begin position="82"/>
        <end position="98"/>
    </location>
</feature>
<keyword evidence="1" id="KW-1133">Transmembrane helix</keyword>
<dbReference type="GO" id="GO:0005886">
    <property type="term" value="C:plasma membrane"/>
    <property type="evidence" value="ECO:0007669"/>
    <property type="project" value="TreeGrafter"/>
</dbReference>
<feature type="transmembrane region" description="Helical" evidence="1">
    <location>
        <begin position="260"/>
        <end position="280"/>
    </location>
</feature>
<dbReference type="AlphaFoldDB" id="A0A975FM32"/>
<proteinExistence type="predicted"/>
<dbReference type="InterPro" id="IPR006750">
    <property type="entry name" value="YdcZ"/>
</dbReference>
<dbReference type="RefSeq" id="WP_210897131.1">
    <property type="nucleotide sequence ID" value="NZ_CP071696.1"/>
</dbReference>